<reference evidence="3" key="1">
    <citation type="submission" date="2021-03" db="EMBL/GenBank/DDBJ databases">
        <authorList>
            <person name="Bekaert M."/>
        </authorList>
    </citation>
    <scope>NUCLEOTIDE SEQUENCE</scope>
</reference>
<keyword evidence="4" id="KW-1185">Reference proteome</keyword>
<dbReference type="EMBL" id="CAJPWZ010000887">
    <property type="protein sequence ID" value="CAG2202391.1"/>
    <property type="molecule type" value="Genomic_DNA"/>
</dbReference>
<feature type="region of interest" description="Disordered" evidence="1">
    <location>
        <begin position="204"/>
        <end position="224"/>
    </location>
</feature>
<accession>A0A8S3R5Q4</accession>
<feature type="transmembrane region" description="Helical" evidence="2">
    <location>
        <begin position="79"/>
        <end position="96"/>
    </location>
</feature>
<evidence type="ECO:0000256" key="1">
    <source>
        <dbReference type="SAM" id="MobiDB-lite"/>
    </source>
</evidence>
<keyword evidence="2" id="KW-1133">Transmembrane helix</keyword>
<dbReference type="Proteomes" id="UP000683360">
    <property type="component" value="Unassembled WGS sequence"/>
</dbReference>
<keyword evidence="2" id="KW-0812">Transmembrane</keyword>
<proteinExistence type="predicted"/>
<keyword evidence="2" id="KW-0472">Membrane</keyword>
<sequence>MDTPAAVRRWEKEKTDYLMEKHGMYLRGEISRHDYIKTVSVQLFLIGQFEKELSYKCQFALLLNYCQRYSENRHKMMKFVFLFVLLVSVYSCVHASPGSDFLGILAWTNGVDLETVHTREEACQVKAGTEFNYEGCINAVIDKVCSGNCNGRGRAVVSAVIWQAVLQASADDFCAKAEDEEGCVWLLSESKDCEDKRSFNIKKSSGSGHDLPQLPPKPSEKRSLNFDNLKNALKANRGRSGLLRKMLNIKK</sequence>
<protein>
    <submittedName>
        <fullName evidence="3">Uncharacterized protein</fullName>
    </submittedName>
</protein>
<evidence type="ECO:0000313" key="3">
    <source>
        <dbReference type="EMBL" id="CAG2202391.1"/>
    </source>
</evidence>
<name>A0A8S3R5Q4_MYTED</name>
<evidence type="ECO:0000313" key="4">
    <source>
        <dbReference type="Proteomes" id="UP000683360"/>
    </source>
</evidence>
<comment type="caution">
    <text evidence="3">The sequence shown here is derived from an EMBL/GenBank/DDBJ whole genome shotgun (WGS) entry which is preliminary data.</text>
</comment>
<organism evidence="3 4">
    <name type="scientific">Mytilus edulis</name>
    <name type="common">Blue mussel</name>
    <dbReference type="NCBI Taxonomy" id="6550"/>
    <lineage>
        <taxon>Eukaryota</taxon>
        <taxon>Metazoa</taxon>
        <taxon>Spiralia</taxon>
        <taxon>Lophotrochozoa</taxon>
        <taxon>Mollusca</taxon>
        <taxon>Bivalvia</taxon>
        <taxon>Autobranchia</taxon>
        <taxon>Pteriomorphia</taxon>
        <taxon>Mytilida</taxon>
        <taxon>Mytiloidea</taxon>
        <taxon>Mytilidae</taxon>
        <taxon>Mytilinae</taxon>
        <taxon>Mytilus</taxon>
    </lineage>
</organism>
<dbReference type="AlphaFoldDB" id="A0A8S3R5Q4"/>
<evidence type="ECO:0000256" key="2">
    <source>
        <dbReference type="SAM" id="Phobius"/>
    </source>
</evidence>
<gene>
    <name evidence="3" type="ORF">MEDL_16936</name>
</gene>